<evidence type="ECO:0000259" key="4">
    <source>
        <dbReference type="PROSITE" id="PS51371"/>
    </source>
</evidence>
<evidence type="ECO:0000313" key="5">
    <source>
        <dbReference type="EMBL" id="GIF01159.1"/>
    </source>
</evidence>
<dbReference type="RefSeq" id="WP_203789683.1">
    <property type="nucleotide sequence ID" value="NZ_BOMV01000099.1"/>
</dbReference>
<feature type="domain" description="CBS" evidence="4">
    <location>
        <begin position="89"/>
        <end position="151"/>
    </location>
</feature>
<dbReference type="InterPro" id="IPR000644">
    <property type="entry name" value="CBS_dom"/>
</dbReference>
<dbReference type="SUPFAM" id="SSF54631">
    <property type="entry name" value="CBS-domain pair"/>
    <property type="match status" value="1"/>
</dbReference>
<dbReference type="Pfam" id="PF00571">
    <property type="entry name" value="CBS"/>
    <property type="match status" value="2"/>
</dbReference>
<dbReference type="PROSITE" id="PS51371">
    <property type="entry name" value="CBS"/>
    <property type="match status" value="2"/>
</dbReference>
<dbReference type="Pfam" id="PF04972">
    <property type="entry name" value="BON"/>
    <property type="match status" value="1"/>
</dbReference>
<accession>A0A919K6V2</accession>
<dbReference type="AlphaFoldDB" id="A0A919K6V2"/>
<dbReference type="PANTHER" id="PTHR43080">
    <property type="entry name" value="CBS DOMAIN-CONTAINING PROTEIN CBSX3, MITOCHONDRIAL"/>
    <property type="match status" value="1"/>
</dbReference>
<feature type="compositionally biased region" description="Pro residues" evidence="3">
    <location>
        <begin position="207"/>
        <end position="216"/>
    </location>
</feature>
<keyword evidence="1 2" id="KW-0129">CBS domain</keyword>
<evidence type="ECO:0000256" key="1">
    <source>
        <dbReference type="ARBA" id="ARBA00023122"/>
    </source>
</evidence>
<dbReference type="PANTHER" id="PTHR43080:SF29">
    <property type="entry name" value="OS02G0818000 PROTEIN"/>
    <property type="match status" value="1"/>
</dbReference>
<feature type="region of interest" description="Disordered" evidence="3">
    <location>
        <begin position="203"/>
        <end position="248"/>
    </location>
</feature>
<dbReference type="EMBL" id="BOMV01000099">
    <property type="protein sequence ID" value="GIF01159.1"/>
    <property type="molecule type" value="Genomic_DNA"/>
</dbReference>
<evidence type="ECO:0000256" key="3">
    <source>
        <dbReference type="SAM" id="MobiDB-lite"/>
    </source>
</evidence>
<dbReference type="Gene3D" id="3.10.580.10">
    <property type="entry name" value="CBS-domain"/>
    <property type="match status" value="1"/>
</dbReference>
<proteinExistence type="predicted"/>
<sequence length="248" mass="26905">MQCRVRDVMTADVLTVAYDATPAEIVTTMTSYDVSAVAVADEYDSVLGIVTRTDVLKAITLRSAERHPLAPWRRPAVTPDWAVTVAGRMMSAPALTVEPDATLAQAGRSMRHHQVNRLLVTGAGRRLLGIVTAADLLRVHDRTDEAIRADVRQILQGFPARDLALDVRDGEATVAATVTDTRLAAQLTRLVSAVPGVTAVRDELTVDPPPQSPPEPVRAAAHRPLDGWWPNRRPQTDKRALTATAARH</sequence>
<evidence type="ECO:0000313" key="6">
    <source>
        <dbReference type="Proteomes" id="UP000636960"/>
    </source>
</evidence>
<dbReference type="InterPro" id="IPR051257">
    <property type="entry name" value="Diverse_CBS-Domain"/>
</dbReference>
<protein>
    <recommendedName>
        <fullName evidence="4">CBS domain-containing protein</fullName>
    </recommendedName>
</protein>
<reference evidence="5" key="1">
    <citation type="submission" date="2021-01" db="EMBL/GenBank/DDBJ databases">
        <title>Whole genome shotgun sequence of Actinoplanes rishiriensis NBRC 108556.</title>
        <authorList>
            <person name="Komaki H."/>
            <person name="Tamura T."/>
        </authorList>
    </citation>
    <scope>NUCLEOTIDE SEQUENCE</scope>
    <source>
        <strain evidence="5">NBRC 108556</strain>
    </source>
</reference>
<dbReference type="Proteomes" id="UP000636960">
    <property type="component" value="Unassembled WGS sequence"/>
</dbReference>
<dbReference type="Gene3D" id="3.30.1340.30">
    <property type="match status" value="1"/>
</dbReference>
<feature type="domain" description="CBS" evidence="4">
    <location>
        <begin position="9"/>
        <end position="69"/>
    </location>
</feature>
<evidence type="ECO:0000256" key="2">
    <source>
        <dbReference type="PROSITE-ProRule" id="PRU00703"/>
    </source>
</evidence>
<comment type="caution">
    <text evidence="5">The sequence shown here is derived from an EMBL/GenBank/DDBJ whole genome shotgun (WGS) entry which is preliminary data.</text>
</comment>
<dbReference type="SMART" id="SM00116">
    <property type="entry name" value="CBS"/>
    <property type="match status" value="2"/>
</dbReference>
<organism evidence="5 6">
    <name type="scientific">Paractinoplanes rishiriensis</name>
    <dbReference type="NCBI Taxonomy" id="1050105"/>
    <lineage>
        <taxon>Bacteria</taxon>
        <taxon>Bacillati</taxon>
        <taxon>Actinomycetota</taxon>
        <taxon>Actinomycetes</taxon>
        <taxon>Micromonosporales</taxon>
        <taxon>Micromonosporaceae</taxon>
        <taxon>Paractinoplanes</taxon>
    </lineage>
</organism>
<dbReference type="InterPro" id="IPR007055">
    <property type="entry name" value="BON_dom"/>
</dbReference>
<gene>
    <name evidence="5" type="ORF">Ari01nite_86230</name>
</gene>
<dbReference type="InterPro" id="IPR046342">
    <property type="entry name" value="CBS_dom_sf"/>
</dbReference>
<name>A0A919K6V2_9ACTN</name>
<keyword evidence="6" id="KW-1185">Reference proteome</keyword>